<protein>
    <submittedName>
        <fullName evidence="2">Uncharacterized protein</fullName>
    </submittedName>
</protein>
<gene>
    <name evidence="2" type="ORF">ADUPG1_003382</name>
</gene>
<feature type="signal peptide" evidence="1">
    <location>
        <begin position="1"/>
        <end position="22"/>
    </location>
</feature>
<keyword evidence="3" id="KW-1185">Reference proteome</keyword>
<dbReference type="Proteomes" id="UP001057375">
    <property type="component" value="Unassembled WGS sequence"/>
</dbReference>
<accession>A0ABQ5KYC5</accession>
<proteinExistence type="predicted"/>
<evidence type="ECO:0000313" key="2">
    <source>
        <dbReference type="EMBL" id="GKT37444.1"/>
    </source>
</evidence>
<sequence length="112" mass="12325">MFFTGKALALSLAIVMGLPASGTYYDSLASNGGRALIRSNLNASEASVSLTETELSKQEDWLSWIRDLTEGLKDTRIKLIKSFDHPILLYSASQDRIKYGNEAGQVGYLNYS</sequence>
<comment type="caution">
    <text evidence="2">The sequence shown here is derived from an EMBL/GenBank/DDBJ whole genome shotgun (WGS) entry which is preliminary data.</text>
</comment>
<organism evidence="2 3">
    <name type="scientific">Aduncisulcus paluster</name>
    <dbReference type="NCBI Taxonomy" id="2918883"/>
    <lineage>
        <taxon>Eukaryota</taxon>
        <taxon>Metamonada</taxon>
        <taxon>Carpediemonas-like organisms</taxon>
        <taxon>Aduncisulcus</taxon>
    </lineage>
</organism>
<evidence type="ECO:0000256" key="1">
    <source>
        <dbReference type="SAM" id="SignalP"/>
    </source>
</evidence>
<name>A0ABQ5KYC5_9EUKA</name>
<reference evidence="2" key="1">
    <citation type="submission" date="2022-03" db="EMBL/GenBank/DDBJ databases">
        <title>Draft genome sequence of Aduncisulcus paluster, a free-living microaerophilic Fornicata.</title>
        <authorList>
            <person name="Yuyama I."/>
            <person name="Kume K."/>
            <person name="Tamura T."/>
            <person name="Inagaki Y."/>
            <person name="Hashimoto T."/>
        </authorList>
    </citation>
    <scope>NUCLEOTIDE SEQUENCE</scope>
    <source>
        <strain evidence="2">NY0171</strain>
    </source>
</reference>
<feature type="non-terminal residue" evidence="2">
    <location>
        <position position="112"/>
    </location>
</feature>
<evidence type="ECO:0000313" key="3">
    <source>
        <dbReference type="Proteomes" id="UP001057375"/>
    </source>
</evidence>
<keyword evidence="1" id="KW-0732">Signal</keyword>
<feature type="chain" id="PRO_5045513101" evidence="1">
    <location>
        <begin position="23"/>
        <end position="112"/>
    </location>
</feature>
<dbReference type="EMBL" id="BQXS01004620">
    <property type="protein sequence ID" value="GKT37444.1"/>
    <property type="molecule type" value="Genomic_DNA"/>
</dbReference>